<proteinExistence type="predicted"/>
<accession>A0ABQ9C4L5</accession>
<organism evidence="1 2">
    <name type="scientific">Salix suchowensis</name>
    <dbReference type="NCBI Taxonomy" id="1278906"/>
    <lineage>
        <taxon>Eukaryota</taxon>
        <taxon>Viridiplantae</taxon>
        <taxon>Streptophyta</taxon>
        <taxon>Embryophyta</taxon>
        <taxon>Tracheophyta</taxon>
        <taxon>Spermatophyta</taxon>
        <taxon>Magnoliopsida</taxon>
        <taxon>eudicotyledons</taxon>
        <taxon>Gunneridae</taxon>
        <taxon>Pentapetalae</taxon>
        <taxon>rosids</taxon>
        <taxon>fabids</taxon>
        <taxon>Malpighiales</taxon>
        <taxon>Salicaceae</taxon>
        <taxon>Saliceae</taxon>
        <taxon>Salix</taxon>
    </lineage>
</organism>
<evidence type="ECO:0000313" key="1">
    <source>
        <dbReference type="EMBL" id="KAJ6393058.1"/>
    </source>
</evidence>
<dbReference type="EMBL" id="JAPFFI010000005">
    <property type="protein sequence ID" value="KAJ6393058.1"/>
    <property type="molecule type" value="Genomic_DNA"/>
</dbReference>
<keyword evidence="2" id="KW-1185">Reference proteome</keyword>
<name>A0ABQ9C4L5_9ROSI</name>
<evidence type="ECO:0000313" key="2">
    <source>
        <dbReference type="Proteomes" id="UP001141253"/>
    </source>
</evidence>
<protein>
    <submittedName>
        <fullName evidence="1">Uncharacterized protein</fullName>
    </submittedName>
</protein>
<dbReference type="Proteomes" id="UP001141253">
    <property type="component" value="Chromosome 1"/>
</dbReference>
<reference evidence="1" key="2">
    <citation type="journal article" date="2023" name="Int. J. Mol. Sci.">
        <title>De Novo Assembly and Annotation of 11 Diverse Shrub Willow (Salix) Genomes Reveals Novel Gene Organization in Sex-Linked Regions.</title>
        <authorList>
            <person name="Hyden B."/>
            <person name="Feng K."/>
            <person name="Yates T.B."/>
            <person name="Jawdy S."/>
            <person name="Cereghino C."/>
            <person name="Smart L.B."/>
            <person name="Muchero W."/>
        </authorList>
    </citation>
    <scope>NUCLEOTIDE SEQUENCE</scope>
    <source>
        <tissue evidence="1">Shoot tip</tissue>
    </source>
</reference>
<reference evidence="1" key="1">
    <citation type="submission" date="2022-10" db="EMBL/GenBank/DDBJ databases">
        <authorList>
            <person name="Hyden B.L."/>
            <person name="Feng K."/>
            <person name="Yates T."/>
            <person name="Jawdy S."/>
            <person name="Smart L.B."/>
            <person name="Muchero W."/>
        </authorList>
    </citation>
    <scope>NUCLEOTIDE SEQUENCE</scope>
    <source>
        <tissue evidence="1">Shoot tip</tissue>
    </source>
</reference>
<comment type="caution">
    <text evidence="1">The sequence shown here is derived from an EMBL/GenBank/DDBJ whole genome shotgun (WGS) entry which is preliminary data.</text>
</comment>
<gene>
    <name evidence="1" type="ORF">OIU77_022524</name>
</gene>
<sequence length="196" mass="21542">MKRFHQLLQLRQHQGLPVLLSLVGLRGERGVHGRKSLLRSCKCFGVEEWAMEEGRLPPVSCSLPPPPVSLARKLGAEFTGTLILIFAGTATAIVNQKTQGSETLIGLAASTGTSCDDRYIIDRPHLWSSSQPIHHHRLCCLETLPMETCATLYWGTSTGISMRCICIEGDISPFDGRGSHSSFRGAWSSFCFGVHY</sequence>